<feature type="transmembrane region" description="Helical" evidence="2">
    <location>
        <begin position="172"/>
        <end position="192"/>
    </location>
</feature>
<keyword evidence="2" id="KW-1133">Transmembrane helix</keyword>
<feature type="transmembrane region" description="Helical" evidence="2">
    <location>
        <begin position="47"/>
        <end position="64"/>
    </location>
</feature>
<evidence type="ECO:0000256" key="2">
    <source>
        <dbReference type="SAM" id="Phobius"/>
    </source>
</evidence>
<evidence type="ECO:0000313" key="4">
    <source>
        <dbReference type="Proteomes" id="UP000324678"/>
    </source>
</evidence>
<dbReference type="EMBL" id="CP043505">
    <property type="protein sequence ID" value="QEO14540.1"/>
    <property type="molecule type" value="Genomic_DNA"/>
</dbReference>
<protein>
    <submittedName>
        <fullName evidence="3">Uncharacterized protein</fullName>
    </submittedName>
</protein>
<keyword evidence="4" id="KW-1185">Reference proteome</keyword>
<organism evidence="3 4">
    <name type="scientific">Agromyces intestinalis</name>
    <dbReference type="NCBI Taxonomy" id="2592652"/>
    <lineage>
        <taxon>Bacteria</taxon>
        <taxon>Bacillati</taxon>
        <taxon>Actinomycetota</taxon>
        <taxon>Actinomycetes</taxon>
        <taxon>Micrococcales</taxon>
        <taxon>Microbacteriaceae</taxon>
        <taxon>Agromyces</taxon>
    </lineage>
</organism>
<evidence type="ECO:0000256" key="1">
    <source>
        <dbReference type="SAM" id="MobiDB-lite"/>
    </source>
</evidence>
<gene>
    <name evidence="3" type="ORF">FLP10_09000</name>
</gene>
<dbReference type="KEGG" id="ail:FLP10_09000"/>
<feature type="compositionally biased region" description="Basic and acidic residues" evidence="1">
    <location>
        <begin position="7"/>
        <end position="22"/>
    </location>
</feature>
<dbReference type="Proteomes" id="UP000324678">
    <property type="component" value="Chromosome"/>
</dbReference>
<name>A0A5C1YGI9_9MICO</name>
<evidence type="ECO:0000313" key="3">
    <source>
        <dbReference type="EMBL" id="QEO14540.1"/>
    </source>
</evidence>
<feature type="transmembrane region" description="Helical" evidence="2">
    <location>
        <begin position="140"/>
        <end position="160"/>
    </location>
</feature>
<dbReference type="RefSeq" id="WP_149160559.1">
    <property type="nucleotide sequence ID" value="NZ_CP043505.1"/>
</dbReference>
<accession>A0A5C1YGI9</accession>
<proteinExistence type="predicted"/>
<keyword evidence="2" id="KW-0472">Membrane</keyword>
<dbReference type="OrthoDB" id="4775109at2"/>
<feature type="region of interest" description="Disordered" evidence="1">
    <location>
        <begin position="1"/>
        <end position="22"/>
    </location>
</feature>
<feature type="transmembrane region" description="Helical" evidence="2">
    <location>
        <begin position="108"/>
        <end position="134"/>
    </location>
</feature>
<dbReference type="AlphaFoldDB" id="A0A5C1YGI9"/>
<feature type="transmembrane region" description="Helical" evidence="2">
    <location>
        <begin position="70"/>
        <end position="96"/>
    </location>
</feature>
<reference evidence="3 4" key="1">
    <citation type="submission" date="2019-09" db="EMBL/GenBank/DDBJ databases">
        <title>Genome sequencing of strain KACC 19306.</title>
        <authorList>
            <person name="Heo J."/>
            <person name="Kim S.-J."/>
            <person name="Kim J.-S."/>
            <person name="Hong S.-B."/>
            <person name="Kwon S.-W."/>
        </authorList>
    </citation>
    <scope>NUCLEOTIDE SEQUENCE [LARGE SCALE GENOMIC DNA]</scope>
    <source>
        <strain evidence="3 4">KACC 19306</strain>
    </source>
</reference>
<keyword evidence="2" id="KW-0812">Transmembrane</keyword>
<sequence>MTNEQGPNERLERLAPSDPKGYDERRRARIMAAGGVRGLVAFFKARVYAMFTGLAILTVFIGTHPEPQRVFLSLVLGVAGIVVAGLVSEIVGYYVVYGEFASRAGLMLSLRVAAAALGTLVVPAALIGAVWLGWIPLDVALWTAAWVYVAELGAIGLLAFRGATSSGRWKKLLALEALFVLGLLVLLVQMLAKAV</sequence>